<dbReference type="InterPro" id="IPR043502">
    <property type="entry name" value="DNA/RNA_pol_sf"/>
</dbReference>
<evidence type="ECO:0000256" key="2">
    <source>
        <dbReference type="SAM" id="SignalP"/>
    </source>
</evidence>
<dbReference type="CDD" id="cd01650">
    <property type="entry name" value="RT_nLTR_like"/>
    <property type="match status" value="1"/>
</dbReference>
<keyword evidence="1" id="KW-0863">Zinc-finger</keyword>
<dbReference type="Gene3D" id="3.60.10.10">
    <property type="entry name" value="Endonuclease/exonuclease/phosphatase"/>
    <property type="match status" value="1"/>
</dbReference>
<feature type="chain" id="PRO_5030532229" description="CCHC-type domain-containing protein" evidence="2">
    <location>
        <begin position="35"/>
        <end position="1533"/>
    </location>
</feature>
<dbReference type="GO" id="GO:0004523">
    <property type="term" value="F:RNA-DNA hybrid ribonuclease activity"/>
    <property type="evidence" value="ECO:0007669"/>
    <property type="project" value="InterPro"/>
</dbReference>
<accession>A0A803QE56</accession>
<feature type="domain" description="CCHC-type" evidence="3">
    <location>
        <begin position="241"/>
        <end position="256"/>
    </location>
</feature>
<dbReference type="Gramene" id="evm.model.09.1347">
    <property type="protein sequence ID" value="cds.evm.model.09.1347"/>
    <property type="gene ID" value="evm.TU.09.1347"/>
</dbReference>
<keyword evidence="2" id="KW-0732">Signal</keyword>
<keyword evidence="1" id="KW-0479">Metal-binding</keyword>
<dbReference type="GO" id="GO:0003676">
    <property type="term" value="F:nucleic acid binding"/>
    <property type="evidence" value="ECO:0007669"/>
    <property type="project" value="InterPro"/>
</dbReference>
<dbReference type="SUPFAM" id="SSF56672">
    <property type="entry name" value="DNA/RNA polymerases"/>
    <property type="match status" value="1"/>
</dbReference>
<reference evidence="4" key="2">
    <citation type="submission" date="2021-03" db="UniProtKB">
        <authorList>
            <consortium name="EnsemblPlants"/>
        </authorList>
    </citation>
    <scope>IDENTIFICATION</scope>
</reference>
<dbReference type="Pfam" id="PF14111">
    <property type="entry name" value="DUF4283"/>
    <property type="match status" value="1"/>
</dbReference>
<dbReference type="Pfam" id="PF14392">
    <property type="entry name" value="zf-CCHC_4"/>
    <property type="match status" value="1"/>
</dbReference>
<dbReference type="InterPro" id="IPR002156">
    <property type="entry name" value="RNaseH_domain"/>
</dbReference>
<dbReference type="SUPFAM" id="SSF56219">
    <property type="entry name" value="DNase I-like"/>
    <property type="match status" value="1"/>
</dbReference>
<dbReference type="SUPFAM" id="SSF53098">
    <property type="entry name" value="Ribonuclease H-like"/>
    <property type="match status" value="1"/>
</dbReference>
<evidence type="ECO:0000259" key="3">
    <source>
        <dbReference type="PROSITE" id="PS50158"/>
    </source>
</evidence>
<dbReference type="InterPro" id="IPR000477">
    <property type="entry name" value="RT_dom"/>
</dbReference>
<dbReference type="Pfam" id="PF13456">
    <property type="entry name" value="RVT_3"/>
    <property type="match status" value="1"/>
</dbReference>
<keyword evidence="1" id="KW-0862">Zinc</keyword>
<name>A0A803QE56_CANSA</name>
<dbReference type="InterPro" id="IPR036691">
    <property type="entry name" value="Endo/exonu/phosph_ase_sf"/>
</dbReference>
<protein>
    <recommendedName>
        <fullName evidence="3">CCHC-type domain-containing protein</fullName>
    </recommendedName>
</protein>
<sequence>MVARTLRGCSSRWDFVCKCGIVILLWVMVTMGSGDVDDLVNMTNKLGVEAEEDWDENEEAATEFGEHTLLGRIVAKREMTAKLFQSIFSRMWKMVENWKMKIVDKQRDKGVVQINFNSRIDAKVILNKPPWIFNGGMLILEEWPSTGNWKDAKLDKVYCWTRIRGFPLKSFTLTNVRRIGEMAGEVTEIRWSNTQQVMLNGYVRVRIGFPIGRSIFVGRFIPSEGNKTWIQIKFERLPILCYKCGIWGHEQVECTREEVMVVDDAGRQMPKYGNWLNEDDPTPNCIMAFDQSICHMVAGGGTDVSQLRGQREGGVTIGGENRRDTSILLEDNGVGSAGDGQTNSRKQTVHSAVSQTVMGVMQSGVENMGQSSYVDHFMGGDVLTYGKQPMKSTLGPINIEDINGIDGMGSTSKGLMDNTNSPTIGQEREDALHIGQEGEVDVWGHEAEAENDHEGGSNGGIATMAKTTLDEEKVSIKNVSTHNSLVEFKGGSGGFTKHDGEGDASSVESHDVNAEVSISKTVDLSSPKLDLKLTRLWSKAERIANTLQFGERLWTVDRVGLSGGLLLLWRDDINLRIDSSSPGHIVAEVAGKDFCPWTLTCFYGNPDASQRKFSWELLRKMRREIVGPWLCVGDFNEIVSLAEKTGGRLRASKAMEEFREVLDDCKLIDFSSIKTELTWCDGHSTDSVMERLDRGLCNEMWLHQFEGADIQLLDWWESDHRALIVDVPVRTGGDKCGQTKRRSRFHLRKHGVRKWNVEKPKKIEEFRPISLCNVIYKIVSKCMANRMQSSLGGVISDSQSAFVKGRLIHDNAIIGVEWRFLKAVMLRLGYRLEWVEKVMRCVSSVQFSFLINGEIKGFVSPQRGLRQGDPLSPFLFLFCAEAFSGLIQAAEANGMLQGIKFGRNGLMVSHLFFVDDSLVFFDATREACSYFKLILEKYSKASGQMVNFSKSEVCFGRTVQADLKMDIAELLGMKIVDNHGKYLGLPSFVGRNKKQLFDVIKNRVWNKLRGWKGSMFSMAGKEVLIKAIVQAIPTYTMSCFRLTKSTINNIHRMAARFCRVLKASYYPNGDVLHAKCGTHASFVWRSLYWGKKVILGGYRWRIGNGNCVRIMEDPWLPRPRHFKIYDKPCVPGGLYVVDLKRPNGCWDEEFVRVVFNEEDADIILKLPSTGWDIEDKIMWHYTKNGEYSVKSGYCMAMELRKEVTQSNEKDMMAWWRGMWKLKLPPKVKHFVWKMANSWLPTHSALTSRGMDVDPRCSRCSNGGRENIFHALWRCHANKDVWKRFGIQHQIKRQGSEDVLAFFMRISKAWEKETFELFLVVSWQLWYIRNNTKHGGIQPKATEVFEWCVQYLEEYRGHGPTVTTGRGRGAQRVPHTGVWKINVDAGVKRGRGWSGVSCVIQDSSGCVSYASSTILHREYQPLHAELMAIHGGLQTGIQRGVQQFYIESDCLEAIQLIQNKEESCRDIDGVLDHIRHLLSYANVKGLLFVYREANKVAHVLANYALMNKASAMWIGINPPCANLAILQDLPNPCN</sequence>
<dbReference type="PROSITE" id="PS50158">
    <property type="entry name" value="ZF_CCHC"/>
    <property type="match status" value="1"/>
</dbReference>
<dbReference type="Pfam" id="PF00078">
    <property type="entry name" value="RVT_1"/>
    <property type="match status" value="1"/>
</dbReference>
<dbReference type="Gene3D" id="3.30.420.10">
    <property type="entry name" value="Ribonuclease H-like superfamily/Ribonuclease H"/>
    <property type="match status" value="1"/>
</dbReference>
<dbReference type="InterPro" id="IPR036397">
    <property type="entry name" value="RNaseH_sf"/>
</dbReference>
<dbReference type="EnsemblPlants" id="evm.model.09.1347">
    <property type="protein sequence ID" value="cds.evm.model.09.1347"/>
    <property type="gene ID" value="evm.TU.09.1347"/>
</dbReference>
<keyword evidence="5" id="KW-1185">Reference proteome</keyword>
<dbReference type="InterPro" id="IPR001878">
    <property type="entry name" value="Znf_CCHC"/>
</dbReference>
<dbReference type="PANTHER" id="PTHR33116">
    <property type="entry name" value="REVERSE TRANSCRIPTASE ZINC-BINDING DOMAIN-CONTAINING PROTEIN-RELATED-RELATED"/>
    <property type="match status" value="1"/>
</dbReference>
<dbReference type="InterPro" id="IPR044730">
    <property type="entry name" value="RNase_H-like_dom_plant"/>
</dbReference>
<dbReference type="GO" id="GO:0008270">
    <property type="term" value="F:zinc ion binding"/>
    <property type="evidence" value="ECO:0007669"/>
    <property type="project" value="UniProtKB-KW"/>
</dbReference>
<organism evidence="4 5">
    <name type="scientific">Cannabis sativa</name>
    <name type="common">Hemp</name>
    <name type="synonym">Marijuana</name>
    <dbReference type="NCBI Taxonomy" id="3483"/>
    <lineage>
        <taxon>Eukaryota</taxon>
        <taxon>Viridiplantae</taxon>
        <taxon>Streptophyta</taxon>
        <taxon>Embryophyta</taxon>
        <taxon>Tracheophyta</taxon>
        <taxon>Spermatophyta</taxon>
        <taxon>Magnoliopsida</taxon>
        <taxon>eudicotyledons</taxon>
        <taxon>Gunneridae</taxon>
        <taxon>Pentapetalae</taxon>
        <taxon>rosids</taxon>
        <taxon>fabids</taxon>
        <taxon>Rosales</taxon>
        <taxon>Cannabaceae</taxon>
        <taxon>Cannabis</taxon>
    </lineage>
</organism>
<feature type="signal peptide" evidence="2">
    <location>
        <begin position="1"/>
        <end position="34"/>
    </location>
</feature>
<proteinExistence type="predicted"/>
<dbReference type="PANTHER" id="PTHR33116:SF86">
    <property type="entry name" value="REVERSE TRANSCRIPTASE DOMAIN-CONTAINING PROTEIN"/>
    <property type="match status" value="1"/>
</dbReference>
<dbReference type="InterPro" id="IPR026960">
    <property type="entry name" value="RVT-Znf"/>
</dbReference>
<dbReference type="Proteomes" id="UP000596661">
    <property type="component" value="Chromosome 9"/>
</dbReference>
<dbReference type="CDD" id="cd06222">
    <property type="entry name" value="RNase_H_like"/>
    <property type="match status" value="1"/>
</dbReference>
<dbReference type="InterPro" id="IPR025836">
    <property type="entry name" value="Zn_knuckle_CX2CX4HX4C"/>
</dbReference>
<dbReference type="EMBL" id="UZAU01000768">
    <property type="status" value="NOT_ANNOTATED_CDS"/>
    <property type="molecule type" value="Genomic_DNA"/>
</dbReference>
<reference evidence="4" key="1">
    <citation type="submission" date="2018-11" db="EMBL/GenBank/DDBJ databases">
        <authorList>
            <person name="Grassa J C."/>
        </authorList>
    </citation>
    <scope>NUCLEOTIDE SEQUENCE [LARGE SCALE GENOMIC DNA]</scope>
</reference>
<dbReference type="InterPro" id="IPR025558">
    <property type="entry name" value="DUF4283"/>
</dbReference>
<evidence type="ECO:0000256" key="1">
    <source>
        <dbReference type="PROSITE-ProRule" id="PRU00047"/>
    </source>
</evidence>
<dbReference type="Pfam" id="PF13966">
    <property type="entry name" value="zf-RVT"/>
    <property type="match status" value="1"/>
</dbReference>
<dbReference type="InterPro" id="IPR012337">
    <property type="entry name" value="RNaseH-like_sf"/>
</dbReference>
<evidence type="ECO:0000313" key="5">
    <source>
        <dbReference type="Proteomes" id="UP000596661"/>
    </source>
</evidence>
<evidence type="ECO:0000313" key="4">
    <source>
        <dbReference type="EnsemblPlants" id="cds.evm.model.09.1347"/>
    </source>
</evidence>